<dbReference type="Gene3D" id="3.40.50.300">
    <property type="entry name" value="P-loop containing nucleotide triphosphate hydrolases"/>
    <property type="match status" value="2"/>
</dbReference>
<dbReference type="eggNOG" id="COG0433">
    <property type="taxonomic scope" value="Bacteria"/>
</dbReference>
<organism evidence="3 4">
    <name type="scientific">Sphingobium baderi LL03</name>
    <dbReference type="NCBI Taxonomy" id="1114964"/>
    <lineage>
        <taxon>Bacteria</taxon>
        <taxon>Pseudomonadati</taxon>
        <taxon>Pseudomonadota</taxon>
        <taxon>Alphaproteobacteria</taxon>
        <taxon>Sphingomonadales</taxon>
        <taxon>Sphingomonadaceae</taxon>
        <taxon>Sphingobium</taxon>
    </lineage>
</organism>
<protein>
    <recommendedName>
        <fullName evidence="2">Helicase HerA-like C-terminal domain-containing protein</fullName>
    </recommendedName>
</protein>
<name>T0HCC3_9SPHN</name>
<dbReference type="AlphaFoldDB" id="T0HCC3"/>
<dbReference type="InterPro" id="IPR027417">
    <property type="entry name" value="P-loop_NTPase"/>
</dbReference>
<evidence type="ECO:0000259" key="2">
    <source>
        <dbReference type="Pfam" id="PF05872"/>
    </source>
</evidence>
<proteinExistence type="predicted"/>
<dbReference type="PATRIC" id="fig|1114964.3.peg.4600"/>
<evidence type="ECO:0000256" key="1">
    <source>
        <dbReference type="SAM" id="Coils"/>
    </source>
</evidence>
<dbReference type="CDD" id="cd01127">
    <property type="entry name" value="TrwB_TraG_TraD_VirD4"/>
    <property type="match status" value="1"/>
</dbReference>
<feature type="coiled-coil region" evidence="1">
    <location>
        <begin position="448"/>
        <end position="502"/>
    </location>
</feature>
<comment type="caution">
    <text evidence="3">The sequence shown here is derived from an EMBL/GenBank/DDBJ whole genome shotgun (WGS) entry which is preliminary data.</text>
</comment>
<dbReference type="SUPFAM" id="SSF52540">
    <property type="entry name" value="P-loop containing nucleoside triphosphate hydrolases"/>
    <property type="match status" value="1"/>
</dbReference>
<dbReference type="Proteomes" id="UP000015524">
    <property type="component" value="Unassembled WGS sequence"/>
</dbReference>
<dbReference type="EMBL" id="ATIB01000088">
    <property type="protein sequence ID" value="EQA97029.1"/>
    <property type="molecule type" value="Genomic_DNA"/>
</dbReference>
<accession>T0HCC3</accession>
<dbReference type="PANTHER" id="PTHR30121">
    <property type="entry name" value="UNCHARACTERIZED PROTEIN YJGR-RELATED"/>
    <property type="match status" value="1"/>
</dbReference>
<dbReference type="InterPro" id="IPR051162">
    <property type="entry name" value="T4SS_component"/>
</dbReference>
<evidence type="ECO:0000313" key="4">
    <source>
        <dbReference type="Proteomes" id="UP000015524"/>
    </source>
</evidence>
<keyword evidence="4" id="KW-1185">Reference proteome</keyword>
<sequence>MGTGRSDGRGPMLFEERESMSDGIFIGLGAPEKDGGIPQNLNLRRANRHGLIAGATGTGKTVTLQGIAESFSALGVPVFVADVKGDLSGISMAGSPTAKNAGKLVERAREIGIENYSYADNPAIFWDLYGEQGHPIRTTVSEMGPLLLARLMGLNETQEGVLSIAFKYADEEGLLLLDLADLQSMLAYCADNADSLSSRYGNVTKASVGAIQRQLLQLESQGGAHFFGEPALDIHDFLKVDDKGRGYVNILAADKLMQSPKLYATFLLWLLSELFETLPEVGDPDKPVLVFFFDEAHLLFDDVPPALEDKIEQVVRLIRSKGVGVYFVTQNPIDIPEAVAGQLGNRVQHALRAFTPRDQRAIKAAAETFRINPDLNVETAITELKVGEALVSLLQEDGSPGIVQRTLIAPPRSRLGPVDAKERAIIQSISPCTGKYDTAVNRESAQEILAARGQAAAAAAEAAKAKEEADKAAAAQAKVEAKQREQELKEQARREAAAAREAAKPGAFDKAVQSATRSAASSVGRQVANELGRAVFGGSSRRSSGGIAGRLVRGILGGLFK</sequence>
<dbReference type="Pfam" id="PF05872">
    <property type="entry name" value="HerA_C"/>
    <property type="match status" value="1"/>
</dbReference>
<evidence type="ECO:0000313" key="3">
    <source>
        <dbReference type="EMBL" id="EQA97029.1"/>
    </source>
</evidence>
<dbReference type="InterPro" id="IPR033186">
    <property type="entry name" value="HerA_C"/>
</dbReference>
<dbReference type="PANTHER" id="PTHR30121:SF6">
    <property type="entry name" value="SLR6007 PROTEIN"/>
    <property type="match status" value="1"/>
</dbReference>
<feature type="domain" description="Helicase HerA-like C-terminal" evidence="2">
    <location>
        <begin position="34"/>
        <end position="540"/>
    </location>
</feature>
<gene>
    <name evidence="3" type="ORF">L485_23425</name>
</gene>
<keyword evidence="1" id="KW-0175">Coiled coil</keyword>
<reference evidence="3 4" key="1">
    <citation type="journal article" date="2013" name="Genome Announc.">
        <title>Draft Genome Sequence of a Hexachlorocyclohexane-Degrading Bacterium, Sphingobium baderi Strain LL03T.</title>
        <authorList>
            <person name="Kaur J."/>
            <person name="Verma H."/>
            <person name="Tripathi C."/>
            <person name="Khurana J.P."/>
            <person name="Lal R."/>
        </authorList>
    </citation>
    <scope>NUCLEOTIDE SEQUENCE [LARGE SCALE GENOMIC DNA]</scope>
    <source>
        <strain evidence="3 4">LL03</strain>
    </source>
</reference>